<evidence type="ECO:0000313" key="2">
    <source>
        <dbReference type="Proteomes" id="UP000499080"/>
    </source>
</evidence>
<accession>A0A4Y2HCY6</accession>
<reference evidence="1 2" key="1">
    <citation type="journal article" date="2019" name="Sci. Rep.">
        <title>Orb-weaving spider Araneus ventricosus genome elucidates the spidroin gene catalogue.</title>
        <authorList>
            <person name="Kono N."/>
            <person name="Nakamura H."/>
            <person name="Ohtoshi R."/>
            <person name="Moran D.A.P."/>
            <person name="Shinohara A."/>
            <person name="Yoshida Y."/>
            <person name="Fujiwara M."/>
            <person name="Mori M."/>
            <person name="Tomita M."/>
            <person name="Arakawa K."/>
        </authorList>
    </citation>
    <scope>NUCLEOTIDE SEQUENCE [LARGE SCALE GENOMIC DNA]</scope>
</reference>
<dbReference type="EMBL" id="BGPR01001852">
    <property type="protein sequence ID" value="GBM63142.1"/>
    <property type="molecule type" value="Genomic_DNA"/>
</dbReference>
<dbReference type="Proteomes" id="UP000499080">
    <property type="component" value="Unassembled WGS sequence"/>
</dbReference>
<organism evidence="1 2">
    <name type="scientific">Araneus ventricosus</name>
    <name type="common">Orbweaver spider</name>
    <name type="synonym">Epeira ventricosa</name>
    <dbReference type="NCBI Taxonomy" id="182803"/>
    <lineage>
        <taxon>Eukaryota</taxon>
        <taxon>Metazoa</taxon>
        <taxon>Ecdysozoa</taxon>
        <taxon>Arthropoda</taxon>
        <taxon>Chelicerata</taxon>
        <taxon>Arachnida</taxon>
        <taxon>Araneae</taxon>
        <taxon>Araneomorphae</taxon>
        <taxon>Entelegynae</taxon>
        <taxon>Araneoidea</taxon>
        <taxon>Araneidae</taxon>
        <taxon>Araneus</taxon>
    </lineage>
</organism>
<proteinExistence type="predicted"/>
<evidence type="ECO:0000313" key="1">
    <source>
        <dbReference type="EMBL" id="GBM63142.1"/>
    </source>
</evidence>
<dbReference type="AlphaFoldDB" id="A0A4Y2HCY6"/>
<sequence>MNTVQRAFRIKLIVIPQLILIYTDDNISLKTLDICKKKKSTERPRVPKENAKQCIARIHSLKILFPWSVVRRSLFEVLFISSRGTVRNRCYSRVGGMTRTFRGNVGKCSPR</sequence>
<keyword evidence="2" id="KW-1185">Reference proteome</keyword>
<protein>
    <submittedName>
        <fullName evidence="1">Uncharacterized protein</fullName>
    </submittedName>
</protein>
<name>A0A4Y2HCY6_ARAVE</name>
<gene>
    <name evidence="1" type="ORF">AVEN_150269_1</name>
</gene>
<comment type="caution">
    <text evidence="1">The sequence shown here is derived from an EMBL/GenBank/DDBJ whole genome shotgun (WGS) entry which is preliminary data.</text>
</comment>